<dbReference type="eggNOG" id="COG0156">
    <property type="taxonomic scope" value="Bacteria"/>
</dbReference>
<dbReference type="EMBL" id="ASRX01000035">
    <property type="protein sequence ID" value="EYF04331.1"/>
    <property type="molecule type" value="Genomic_DNA"/>
</dbReference>
<proteinExistence type="inferred from homology"/>
<dbReference type="AlphaFoldDB" id="A0A017T6W7"/>
<dbReference type="InterPro" id="IPR050087">
    <property type="entry name" value="AON_synthase_class-II"/>
</dbReference>
<evidence type="ECO:0000313" key="8">
    <source>
        <dbReference type="Proteomes" id="UP000019678"/>
    </source>
</evidence>
<feature type="region of interest" description="Disordered" evidence="5">
    <location>
        <begin position="76"/>
        <end position="168"/>
    </location>
</feature>
<evidence type="ECO:0000256" key="3">
    <source>
        <dbReference type="ARBA" id="ARBA00022898"/>
    </source>
</evidence>
<keyword evidence="3 4" id="KW-0663">Pyridoxal phosphate</keyword>
<evidence type="ECO:0000256" key="4">
    <source>
        <dbReference type="RuleBase" id="RU003693"/>
    </source>
</evidence>
<dbReference type="InterPro" id="IPR004839">
    <property type="entry name" value="Aminotransferase_I/II_large"/>
</dbReference>
<comment type="caution">
    <text evidence="7">The sequence shown here is derived from an EMBL/GenBank/DDBJ whole genome shotgun (WGS) entry which is preliminary data.</text>
</comment>
<name>A0A017T6W7_9BACT</name>
<evidence type="ECO:0000259" key="6">
    <source>
        <dbReference type="Pfam" id="PF00155"/>
    </source>
</evidence>
<dbReference type="PANTHER" id="PTHR13693:SF3">
    <property type="entry name" value="LD36009P"/>
    <property type="match status" value="1"/>
</dbReference>
<dbReference type="Pfam" id="PF00155">
    <property type="entry name" value="Aminotran_1_2"/>
    <property type="match status" value="1"/>
</dbReference>
<keyword evidence="2" id="KW-0808">Transferase</keyword>
<feature type="domain" description="Aminotransferase class I/classII large" evidence="6">
    <location>
        <begin position="232"/>
        <end position="576"/>
    </location>
</feature>
<dbReference type="Gene3D" id="3.90.1150.10">
    <property type="entry name" value="Aspartate Aminotransferase, domain 1"/>
    <property type="match status" value="1"/>
</dbReference>
<dbReference type="InterPro" id="IPR015421">
    <property type="entry name" value="PyrdxlP-dep_Trfase_major"/>
</dbReference>
<accession>A0A017T6W7</accession>
<dbReference type="GO" id="GO:0016740">
    <property type="term" value="F:transferase activity"/>
    <property type="evidence" value="ECO:0007669"/>
    <property type="project" value="UniProtKB-KW"/>
</dbReference>
<dbReference type="InterPro" id="IPR001917">
    <property type="entry name" value="Aminotrans_II_pyridoxalP_BS"/>
</dbReference>
<comment type="cofactor">
    <cofactor evidence="1 4">
        <name>pyridoxal 5'-phosphate</name>
        <dbReference type="ChEBI" id="CHEBI:597326"/>
    </cofactor>
</comment>
<gene>
    <name evidence="7" type="ORF">CAP_4595</name>
</gene>
<comment type="similarity">
    <text evidence="4">Belongs to the class-II pyridoxal-phosphate-dependent aminotransferase family.</text>
</comment>
<evidence type="ECO:0000256" key="5">
    <source>
        <dbReference type="SAM" id="MobiDB-lite"/>
    </source>
</evidence>
<dbReference type="InterPro" id="IPR015424">
    <property type="entry name" value="PyrdxlP-dep_Trfase"/>
</dbReference>
<dbReference type="GO" id="GO:0030170">
    <property type="term" value="F:pyridoxal phosphate binding"/>
    <property type="evidence" value="ECO:0007669"/>
    <property type="project" value="InterPro"/>
</dbReference>
<protein>
    <submittedName>
        <fullName evidence="7">8-amino-7-oxononanoate synthase</fullName>
    </submittedName>
</protein>
<dbReference type="STRING" id="1192034.CAP_4595"/>
<evidence type="ECO:0000256" key="1">
    <source>
        <dbReference type="ARBA" id="ARBA00001933"/>
    </source>
</evidence>
<organism evidence="7 8">
    <name type="scientific">Chondromyces apiculatus DSM 436</name>
    <dbReference type="NCBI Taxonomy" id="1192034"/>
    <lineage>
        <taxon>Bacteria</taxon>
        <taxon>Pseudomonadati</taxon>
        <taxon>Myxococcota</taxon>
        <taxon>Polyangia</taxon>
        <taxon>Polyangiales</taxon>
        <taxon>Polyangiaceae</taxon>
        <taxon>Chondromyces</taxon>
    </lineage>
</organism>
<evidence type="ECO:0000256" key="2">
    <source>
        <dbReference type="ARBA" id="ARBA00022679"/>
    </source>
</evidence>
<feature type="compositionally biased region" description="Low complexity" evidence="5">
    <location>
        <begin position="103"/>
        <end position="122"/>
    </location>
</feature>
<dbReference type="InterPro" id="IPR015422">
    <property type="entry name" value="PyrdxlP-dep_Trfase_small"/>
</dbReference>
<keyword evidence="8" id="KW-1185">Reference proteome</keyword>
<reference evidence="7 8" key="1">
    <citation type="submission" date="2013-05" db="EMBL/GenBank/DDBJ databases">
        <title>Genome assembly of Chondromyces apiculatus DSM 436.</title>
        <authorList>
            <person name="Sharma G."/>
            <person name="Khatri I."/>
            <person name="Kaur C."/>
            <person name="Mayilraj S."/>
            <person name="Subramanian S."/>
        </authorList>
    </citation>
    <scope>NUCLEOTIDE SEQUENCE [LARGE SCALE GENOMIC DNA]</scope>
    <source>
        <strain evidence="7 8">DSM 436</strain>
    </source>
</reference>
<evidence type="ECO:0000313" key="7">
    <source>
        <dbReference type="EMBL" id="EYF04331.1"/>
    </source>
</evidence>
<dbReference type="Gene3D" id="3.40.640.10">
    <property type="entry name" value="Type I PLP-dependent aspartate aminotransferase-like (Major domain)"/>
    <property type="match status" value="1"/>
</dbReference>
<dbReference type="SUPFAM" id="SSF53383">
    <property type="entry name" value="PLP-dependent transferases"/>
    <property type="match status" value="1"/>
</dbReference>
<dbReference type="Proteomes" id="UP000019678">
    <property type="component" value="Unassembled WGS sequence"/>
</dbReference>
<dbReference type="PROSITE" id="PS00599">
    <property type="entry name" value="AA_TRANSFER_CLASS_2"/>
    <property type="match status" value="1"/>
</dbReference>
<dbReference type="PANTHER" id="PTHR13693">
    <property type="entry name" value="CLASS II AMINOTRANSFERASE/8-AMINO-7-OXONONANOATE SYNTHASE"/>
    <property type="match status" value="1"/>
</dbReference>
<sequence length="587" mass="62866">MARVGAVMMMKDRLVDQAKKLASSGPFVRLVSNDRVMKLATGLMDARGRLQAAGVRASEALDILWNGYELPTIDPALDDSMPVHDAGAPRERPQRPAGGSAGTNGAHAAHAGGEGSTSGAHGRAAGATNGAAHGSTNSAAKQSVEGDEAESAGGDGRAATSGYKPDAGSAEAKLATQMASRTSLSRLGGRDVFEKCFKFMTADNARAMGVYPFFRPLDFNQGPEAQLEGRRVTMFGSNNYLGLTTHPKVREAARQAIDKYGTSMTGSRLVNGSMRLHNELEEKLAAYHGKEAGLVFTTGYQVNIATISALLSNKRCVAVIDKDDHASIYDGVRLSLATGARMVRYKHNDPASLDAALSELPETEGALVITDGVFSAQGEIANLPGIVEVVKKHKARILVDDAHALGVIGPGGRGTAAHFGISDQVDLMGGTFSKSLASIGGWLVGERKVLDYIQHFASSFLFAASAAPPCVAAAMAALEVMQEEPWRQEKLRENFTYMRNELRRLGFELGKTETAVIPIYIRDDLKTVMMWKSLLDEHSIYVNPFITPGVPPKQQVLRTSYMATHERHHLDQALSAFEKVGKKFGVI</sequence>